<dbReference type="InterPro" id="IPR036282">
    <property type="entry name" value="Glutathione-S-Trfase_C_sf"/>
</dbReference>
<proteinExistence type="predicted"/>
<dbReference type="InterPro" id="IPR010987">
    <property type="entry name" value="Glutathione-S-Trfase_C-like"/>
</dbReference>
<dbReference type="PANTHER" id="PTHR32419">
    <property type="entry name" value="GLUTATHIONYL-HYDROQUINONE REDUCTASE"/>
    <property type="match status" value="1"/>
</dbReference>
<accession>A0A285ICR8</accession>
<feature type="domain" description="GST C-terminal" evidence="1">
    <location>
        <begin position="154"/>
        <end position="285"/>
    </location>
</feature>
<evidence type="ECO:0000313" key="3">
    <source>
        <dbReference type="Proteomes" id="UP000219612"/>
    </source>
</evidence>
<gene>
    <name evidence="2" type="ORF">SAMN05421748_107291</name>
</gene>
<keyword evidence="3" id="KW-1185">Reference proteome</keyword>
<reference evidence="2 3" key="1">
    <citation type="submission" date="2017-09" db="EMBL/GenBank/DDBJ databases">
        <authorList>
            <person name="Ehlers B."/>
            <person name="Leendertz F.H."/>
        </authorList>
    </citation>
    <scope>NUCLEOTIDE SEQUENCE [LARGE SCALE GENOMIC DNA]</scope>
    <source>
        <strain evidence="2 3">CGMCC 4.6857</strain>
    </source>
</reference>
<dbReference type="Pfam" id="PF13410">
    <property type="entry name" value="GST_C_2"/>
    <property type="match status" value="1"/>
</dbReference>
<dbReference type="Gene3D" id="3.40.30.10">
    <property type="entry name" value="Glutaredoxin"/>
    <property type="match status" value="1"/>
</dbReference>
<dbReference type="PROSITE" id="PS50405">
    <property type="entry name" value="GST_CTER"/>
    <property type="match status" value="1"/>
</dbReference>
<dbReference type="SUPFAM" id="SSF47616">
    <property type="entry name" value="GST C-terminal domain-like"/>
    <property type="match status" value="1"/>
</dbReference>
<dbReference type="AlphaFoldDB" id="A0A285ICR8"/>
<evidence type="ECO:0000313" key="2">
    <source>
        <dbReference type="EMBL" id="SNY45775.1"/>
    </source>
</evidence>
<dbReference type="InterPro" id="IPR016639">
    <property type="entry name" value="GST_Omega/GSH"/>
</dbReference>
<dbReference type="Gene3D" id="1.20.1050.10">
    <property type="match status" value="1"/>
</dbReference>
<dbReference type="GO" id="GO:0004364">
    <property type="term" value="F:glutathione transferase activity"/>
    <property type="evidence" value="ECO:0007669"/>
    <property type="project" value="InterPro"/>
</dbReference>
<name>A0A285ICR8_9ACTN</name>
<dbReference type="Proteomes" id="UP000219612">
    <property type="component" value="Unassembled WGS sequence"/>
</dbReference>
<sequence>MVTLVPQLSARTHLASPVDVRTHGEYRPRTPVAFTGRITADGDFTARPFRYHVYGGRFCPWTHRLAITRELAGLHDIVTMSYVDNQRDGRGWAFRALNGPDPVNGFTLLSEAYEATVEGFGGHAGVPALWDRFTTRVVSNDPAAIGIDLATRFRHLASAPVETYPPALRDEIDELDRWLRPAVNQGVDAAAGDGQARAALLGAFERLDARLSGEDYLVGGVLTEADIRLWVTLVRYDAGPNATRAINPGLHVYPNLWRYARALYRLPAFRDTTDFAAFTRPGAALPNWN</sequence>
<evidence type="ECO:0000259" key="1">
    <source>
        <dbReference type="PROSITE" id="PS50405"/>
    </source>
</evidence>
<dbReference type="EMBL" id="OBDY01000007">
    <property type="protein sequence ID" value="SNY45775.1"/>
    <property type="molecule type" value="Genomic_DNA"/>
</dbReference>
<dbReference type="PANTHER" id="PTHR32419:SF6">
    <property type="entry name" value="GLUTATHIONE S-TRANSFERASE OMEGA-LIKE 1-RELATED"/>
    <property type="match status" value="1"/>
</dbReference>
<protein>
    <submittedName>
        <fullName evidence="2">Putative glutathione S-transferase</fullName>
    </submittedName>
</protein>
<keyword evidence="2" id="KW-0808">Transferase</keyword>
<dbReference type="GO" id="GO:0005737">
    <property type="term" value="C:cytoplasm"/>
    <property type="evidence" value="ECO:0007669"/>
    <property type="project" value="TreeGrafter"/>
</dbReference>
<organism evidence="2 3">
    <name type="scientific">Paractinoplanes atraurantiacus</name>
    <dbReference type="NCBI Taxonomy" id="1036182"/>
    <lineage>
        <taxon>Bacteria</taxon>
        <taxon>Bacillati</taxon>
        <taxon>Actinomycetota</taxon>
        <taxon>Actinomycetes</taxon>
        <taxon>Micromonosporales</taxon>
        <taxon>Micromonosporaceae</taxon>
        <taxon>Paractinoplanes</taxon>
    </lineage>
</organism>